<feature type="compositionally biased region" description="Low complexity" evidence="1">
    <location>
        <begin position="1"/>
        <end position="15"/>
    </location>
</feature>
<dbReference type="EMBL" id="LGRX02000539">
    <property type="protein sequence ID" value="KAK3288248.1"/>
    <property type="molecule type" value="Genomic_DNA"/>
</dbReference>
<dbReference type="AlphaFoldDB" id="A0AAE0H1N8"/>
<evidence type="ECO:0000256" key="1">
    <source>
        <dbReference type="SAM" id="MobiDB-lite"/>
    </source>
</evidence>
<evidence type="ECO:0000313" key="3">
    <source>
        <dbReference type="Proteomes" id="UP001190700"/>
    </source>
</evidence>
<name>A0AAE0H1N8_9CHLO</name>
<feature type="region of interest" description="Disordered" evidence="1">
    <location>
        <begin position="1"/>
        <end position="27"/>
    </location>
</feature>
<reference evidence="2 3" key="1">
    <citation type="journal article" date="2015" name="Genome Biol. Evol.">
        <title>Comparative Genomics of a Bacterivorous Green Alga Reveals Evolutionary Causalities and Consequences of Phago-Mixotrophic Mode of Nutrition.</title>
        <authorList>
            <person name="Burns J.A."/>
            <person name="Paasch A."/>
            <person name="Narechania A."/>
            <person name="Kim E."/>
        </authorList>
    </citation>
    <scope>NUCLEOTIDE SEQUENCE [LARGE SCALE GENOMIC DNA]</scope>
    <source>
        <strain evidence="2 3">PLY_AMNH</strain>
    </source>
</reference>
<organism evidence="2 3">
    <name type="scientific">Cymbomonas tetramitiformis</name>
    <dbReference type="NCBI Taxonomy" id="36881"/>
    <lineage>
        <taxon>Eukaryota</taxon>
        <taxon>Viridiplantae</taxon>
        <taxon>Chlorophyta</taxon>
        <taxon>Pyramimonadophyceae</taxon>
        <taxon>Pyramimonadales</taxon>
        <taxon>Pyramimonadaceae</taxon>
        <taxon>Cymbomonas</taxon>
    </lineage>
</organism>
<dbReference type="Proteomes" id="UP001190700">
    <property type="component" value="Unassembled WGS sequence"/>
</dbReference>
<evidence type="ECO:0000313" key="2">
    <source>
        <dbReference type="EMBL" id="KAK3288248.1"/>
    </source>
</evidence>
<sequence length="128" mass="14179">MSKLNATAEEAAAPTITSRASGKEADVQTHRVERVLDDPGLRRNVKKGQWEPVQLVEHLGLEIHLKESFECRWRGGRSTVPNLRKASARLSAKEPATFNGRCNSVYPAVPTARLYLHELCFAAATKRG</sequence>
<keyword evidence="3" id="KW-1185">Reference proteome</keyword>
<comment type="caution">
    <text evidence="2">The sequence shown here is derived from an EMBL/GenBank/DDBJ whole genome shotgun (WGS) entry which is preliminary data.</text>
</comment>
<accession>A0AAE0H1N8</accession>
<protein>
    <submittedName>
        <fullName evidence="2">Uncharacterized protein</fullName>
    </submittedName>
</protein>
<proteinExistence type="predicted"/>
<gene>
    <name evidence="2" type="ORF">CYMTET_4267</name>
</gene>